<accession>A0A3B7LXH0</accession>
<dbReference type="GO" id="GO:0016740">
    <property type="term" value="F:transferase activity"/>
    <property type="evidence" value="ECO:0007669"/>
    <property type="project" value="UniProtKB-KW"/>
</dbReference>
<keyword evidence="2" id="KW-0808">Transferase</keyword>
<dbReference type="Proteomes" id="UP000263753">
    <property type="component" value="Chromosome"/>
</dbReference>
<evidence type="ECO:0000259" key="1">
    <source>
        <dbReference type="PROSITE" id="PS50404"/>
    </source>
</evidence>
<dbReference type="PANTHER" id="PTHR44051">
    <property type="entry name" value="GLUTATHIONE S-TRANSFERASE-RELATED"/>
    <property type="match status" value="1"/>
</dbReference>
<name>A0A3B7LXH0_9GAMM</name>
<sequence>MKLYTNAHSRGNTLLPLLKELDIENQVEIIQVDYKDLRNAEYLALNPMGKVPFLVDGDSVISETPAIFAYLADKFIEKGFAPALNDPKRGEYLKWLFFCHGPLTEMMDFKSLNVSPELAAQKKGSLSFGSEETVYDFIKAGLNKANPYLLGEKISAADLFLAYWLVFAISFKIVPYLDEFKPFLKLIQQRDSVKDVQWFQAV</sequence>
<dbReference type="KEGG" id="achi:CDG60_13445"/>
<dbReference type="InterPro" id="IPR036249">
    <property type="entry name" value="Thioredoxin-like_sf"/>
</dbReference>
<reference evidence="3" key="1">
    <citation type="submission" date="2018-09" db="EMBL/GenBank/DDBJ databases">
        <title>The complete genome of Acinetobacter sp. strain WCHAc010005.</title>
        <authorList>
            <person name="Hu Y."/>
            <person name="Long H."/>
            <person name="Feng Y."/>
            <person name="Zong Z."/>
        </authorList>
    </citation>
    <scope>NUCLEOTIDE SEQUENCE [LARGE SCALE GENOMIC DNA]</scope>
    <source>
        <strain evidence="3">WCHAc010005</strain>
    </source>
</reference>
<proteinExistence type="predicted"/>
<dbReference type="InterPro" id="IPR036282">
    <property type="entry name" value="Glutathione-S-Trfase_C_sf"/>
</dbReference>
<protein>
    <submittedName>
        <fullName evidence="2">Glutathione S-transferase family protein</fullName>
    </submittedName>
</protein>
<dbReference type="SUPFAM" id="SSF47616">
    <property type="entry name" value="GST C-terminal domain-like"/>
    <property type="match status" value="1"/>
</dbReference>
<evidence type="ECO:0000313" key="3">
    <source>
        <dbReference type="Proteomes" id="UP000263753"/>
    </source>
</evidence>
<feature type="domain" description="GST N-terminal" evidence="1">
    <location>
        <begin position="1"/>
        <end position="79"/>
    </location>
</feature>
<gene>
    <name evidence="2" type="ORF">CDG60_13445</name>
</gene>
<dbReference type="PROSITE" id="PS50404">
    <property type="entry name" value="GST_NTER"/>
    <property type="match status" value="1"/>
</dbReference>
<dbReference type="SFLD" id="SFLDG00358">
    <property type="entry name" value="Main_(cytGST)"/>
    <property type="match status" value="1"/>
</dbReference>
<dbReference type="CDD" id="cd03046">
    <property type="entry name" value="GST_N_GTT1_like"/>
    <property type="match status" value="1"/>
</dbReference>
<dbReference type="InterPro" id="IPR040079">
    <property type="entry name" value="Glutathione_S-Trfase"/>
</dbReference>
<dbReference type="PANTHER" id="PTHR44051:SF21">
    <property type="entry name" value="GLUTATHIONE S-TRANSFERASE FAMILY PROTEIN"/>
    <property type="match status" value="1"/>
</dbReference>
<dbReference type="InterPro" id="IPR004045">
    <property type="entry name" value="Glutathione_S-Trfase_N"/>
</dbReference>
<dbReference type="AlphaFoldDB" id="A0A3B7LXH0"/>
<dbReference type="SFLD" id="SFLDS00019">
    <property type="entry name" value="Glutathione_Transferase_(cytos"/>
    <property type="match status" value="1"/>
</dbReference>
<dbReference type="SUPFAM" id="SSF52833">
    <property type="entry name" value="Thioredoxin-like"/>
    <property type="match status" value="1"/>
</dbReference>
<dbReference type="Gene3D" id="1.20.1050.10">
    <property type="match status" value="1"/>
</dbReference>
<dbReference type="Gene3D" id="3.40.30.10">
    <property type="entry name" value="Glutaredoxin"/>
    <property type="match status" value="1"/>
</dbReference>
<organism evidence="2 3">
    <name type="scientific">Acinetobacter chinensis</name>
    <dbReference type="NCBI Taxonomy" id="2004650"/>
    <lineage>
        <taxon>Bacteria</taxon>
        <taxon>Pseudomonadati</taxon>
        <taxon>Pseudomonadota</taxon>
        <taxon>Gammaproteobacteria</taxon>
        <taxon>Moraxellales</taxon>
        <taxon>Moraxellaceae</taxon>
        <taxon>Acinetobacter</taxon>
    </lineage>
</organism>
<dbReference type="EMBL" id="CP032134">
    <property type="protein sequence ID" value="AXY57482.1"/>
    <property type="molecule type" value="Genomic_DNA"/>
</dbReference>
<dbReference type="RefSeq" id="WP_087511965.1">
    <property type="nucleotide sequence ID" value="NZ_CP032134.1"/>
</dbReference>
<dbReference type="Pfam" id="PF02798">
    <property type="entry name" value="GST_N"/>
    <property type="match status" value="1"/>
</dbReference>
<evidence type="ECO:0000313" key="2">
    <source>
        <dbReference type="EMBL" id="AXY57482.1"/>
    </source>
</evidence>